<gene>
    <name evidence="1" type="ORF">H0235_017065</name>
</gene>
<dbReference type="EMBL" id="JACSDY010000021">
    <property type="protein sequence ID" value="KAF7394470.1"/>
    <property type="molecule type" value="Genomic_DNA"/>
</dbReference>
<organism evidence="1 2">
    <name type="scientific">Vespula pensylvanica</name>
    <name type="common">Western yellow jacket</name>
    <name type="synonym">Wasp</name>
    <dbReference type="NCBI Taxonomy" id="30213"/>
    <lineage>
        <taxon>Eukaryota</taxon>
        <taxon>Metazoa</taxon>
        <taxon>Ecdysozoa</taxon>
        <taxon>Arthropoda</taxon>
        <taxon>Hexapoda</taxon>
        <taxon>Insecta</taxon>
        <taxon>Pterygota</taxon>
        <taxon>Neoptera</taxon>
        <taxon>Endopterygota</taxon>
        <taxon>Hymenoptera</taxon>
        <taxon>Apocrita</taxon>
        <taxon>Aculeata</taxon>
        <taxon>Vespoidea</taxon>
        <taxon>Vespidae</taxon>
        <taxon>Vespinae</taxon>
        <taxon>Vespula</taxon>
    </lineage>
</organism>
<keyword evidence="2" id="KW-1185">Reference proteome</keyword>
<sequence length="145" mass="17037">MKFGRLGTSDKQDRLNGKHKNCAQALKKRIHIMKVFFRNQNFWCLYLDILDRHLLVWVFLKGTAYRTEKIEVIVTSRFPVLSRGTRFTRIEGLNLVIDQYVGATVRAVLIRFVSNISRKLIKPSFYELPILEKMSISRNYTIVKS</sequence>
<accession>A0A834N2M5</accession>
<evidence type="ECO:0000313" key="1">
    <source>
        <dbReference type="EMBL" id="KAF7394470.1"/>
    </source>
</evidence>
<evidence type="ECO:0000313" key="2">
    <source>
        <dbReference type="Proteomes" id="UP000600918"/>
    </source>
</evidence>
<protein>
    <submittedName>
        <fullName evidence="1">Uncharacterized protein</fullName>
    </submittedName>
</protein>
<dbReference type="AlphaFoldDB" id="A0A834N2M5"/>
<name>A0A834N2M5_VESPE</name>
<dbReference type="Proteomes" id="UP000600918">
    <property type="component" value="Unassembled WGS sequence"/>
</dbReference>
<reference evidence="1" key="1">
    <citation type="journal article" date="2020" name="G3 (Bethesda)">
        <title>High-Quality Assemblies for Three Invasive Social Wasps from the &lt;i&gt;Vespula&lt;/i&gt; Genus.</title>
        <authorList>
            <person name="Harrop T.W.R."/>
            <person name="Guhlin J."/>
            <person name="McLaughlin G.M."/>
            <person name="Permina E."/>
            <person name="Stockwell P."/>
            <person name="Gilligan J."/>
            <person name="Le Lec M.F."/>
            <person name="Gruber M.A.M."/>
            <person name="Quinn O."/>
            <person name="Lovegrove M."/>
            <person name="Duncan E.J."/>
            <person name="Remnant E.J."/>
            <person name="Van Eeckhoven J."/>
            <person name="Graham B."/>
            <person name="Knapp R.A."/>
            <person name="Langford K.W."/>
            <person name="Kronenberg Z."/>
            <person name="Press M.O."/>
            <person name="Eacker S.M."/>
            <person name="Wilson-Rankin E.E."/>
            <person name="Purcell J."/>
            <person name="Lester P.J."/>
            <person name="Dearden P.K."/>
        </authorList>
    </citation>
    <scope>NUCLEOTIDE SEQUENCE</scope>
    <source>
        <strain evidence="1">Volc-1</strain>
    </source>
</reference>
<proteinExistence type="predicted"/>
<comment type="caution">
    <text evidence="1">The sequence shown here is derived from an EMBL/GenBank/DDBJ whole genome shotgun (WGS) entry which is preliminary data.</text>
</comment>